<sequence length="35" mass="3820">MGLALCDKIIRQHRGSLDFRSGDEGTTFTITLPLG</sequence>
<evidence type="ECO:0000313" key="2">
    <source>
        <dbReference type="EMBL" id="TWU11572.1"/>
    </source>
</evidence>
<evidence type="ECO:0000259" key="1">
    <source>
        <dbReference type="Pfam" id="PF02518"/>
    </source>
</evidence>
<accession>A0A5C6BIP2</accession>
<comment type="caution">
    <text evidence="2">The sequence shown here is derived from an EMBL/GenBank/DDBJ whole genome shotgun (WGS) entry which is preliminary data.</text>
</comment>
<reference evidence="2 3" key="1">
    <citation type="submission" date="2019-02" db="EMBL/GenBank/DDBJ databases">
        <title>Deep-cultivation of Planctomycetes and their phenomic and genomic characterization uncovers novel biology.</title>
        <authorList>
            <person name="Wiegand S."/>
            <person name="Jogler M."/>
            <person name="Boedeker C."/>
            <person name="Pinto D."/>
            <person name="Vollmers J."/>
            <person name="Rivas-Marin E."/>
            <person name="Kohn T."/>
            <person name="Peeters S.H."/>
            <person name="Heuer A."/>
            <person name="Rast P."/>
            <person name="Oberbeckmann S."/>
            <person name="Bunk B."/>
            <person name="Jeske O."/>
            <person name="Meyerdierks A."/>
            <person name="Storesund J.E."/>
            <person name="Kallscheuer N."/>
            <person name="Luecker S."/>
            <person name="Lage O.M."/>
            <person name="Pohl T."/>
            <person name="Merkel B.J."/>
            <person name="Hornburger P."/>
            <person name="Mueller R.-W."/>
            <person name="Bruemmer F."/>
            <person name="Labrenz M."/>
            <person name="Spormann A.M."/>
            <person name="Op Den Camp H."/>
            <person name="Overmann J."/>
            <person name="Amann R."/>
            <person name="Jetten M.S.M."/>
            <person name="Mascher T."/>
            <person name="Medema M.H."/>
            <person name="Devos D.P."/>
            <person name="Kaster A.-K."/>
            <person name="Ovreas L."/>
            <person name="Rohde M."/>
            <person name="Galperin M.Y."/>
            <person name="Jogler C."/>
        </authorList>
    </citation>
    <scope>NUCLEOTIDE SEQUENCE [LARGE SCALE GENOMIC DNA]</scope>
    <source>
        <strain evidence="2 3">CA54</strain>
    </source>
</reference>
<protein>
    <recommendedName>
        <fullName evidence="1">Histidine kinase/HSP90-like ATPase domain-containing protein</fullName>
    </recommendedName>
</protein>
<organism evidence="2 3">
    <name type="scientific">Symmachiella macrocystis</name>
    <dbReference type="NCBI Taxonomy" id="2527985"/>
    <lineage>
        <taxon>Bacteria</taxon>
        <taxon>Pseudomonadati</taxon>
        <taxon>Planctomycetota</taxon>
        <taxon>Planctomycetia</taxon>
        <taxon>Planctomycetales</taxon>
        <taxon>Planctomycetaceae</taxon>
        <taxon>Symmachiella</taxon>
    </lineage>
</organism>
<dbReference type="EMBL" id="SJPP01000001">
    <property type="protein sequence ID" value="TWU11572.1"/>
    <property type="molecule type" value="Genomic_DNA"/>
</dbReference>
<keyword evidence="3" id="KW-1185">Reference proteome</keyword>
<evidence type="ECO:0000313" key="3">
    <source>
        <dbReference type="Proteomes" id="UP000320735"/>
    </source>
</evidence>
<gene>
    <name evidence="2" type="ORF">CA54_03790</name>
</gene>
<dbReference type="Gene3D" id="3.30.565.10">
    <property type="entry name" value="Histidine kinase-like ATPase, C-terminal domain"/>
    <property type="match status" value="1"/>
</dbReference>
<dbReference type="Proteomes" id="UP000320735">
    <property type="component" value="Unassembled WGS sequence"/>
</dbReference>
<dbReference type="Pfam" id="PF02518">
    <property type="entry name" value="HATPase_c"/>
    <property type="match status" value="1"/>
</dbReference>
<name>A0A5C6BIP2_9PLAN</name>
<feature type="domain" description="Histidine kinase/HSP90-like ATPase" evidence="1">
    <location>
        <begin position="1"/>
        <end position="34"/>
    </location>
</feature>
<proteinExistence type="predicted"/>
<dbReference type="InterPro" id="IPR003594">
    <property type="entry name" value="HATPase_dom"/>
</dbReference>
<dbReference type="InterPro" id="IPR036890">
    <property type="entry name" value="HATPase_C_sf"/>
</dbReference>
<dbReference type="SUPFAM" id="SSF55874">
    <property type="entry name" value="ATPase domain of HSP90 chaperone/DNA topoisomerase II/histidine kinase"/>
    <property type="match status" value="1"/>
</dbReference>
<dbReference type="OrthoDB" id="9815750at2"/>
<dbReference type="AlphaFoldDB" id="A0A5C6BIP2"/>